<feature type="transmembrane region" description="Helical" evidence="1">
    <location>
        <begin position="231"/>
        <end position="250"/>
    </location>
</feature>
<reference evidence="2 3" key="1">
    <citation type="submission" date="2018-01" db="EMBL/GenBank/DDBJ databases">
        <title>Whole genome sequencing of Histamine producing bacteria.</title>
        <authorList>
            <person name="Butler K."/>
        </authorList>
    </citation>
    <scope>NUCLEOTIDE SEQUENCE [LARGE SCALE GENOMIC DNA]</scope>
    <source>
        <strain evidence="2 3">DSM 24669</strain>
    </source>
</reference>
<feature type="transmembrane region" description="Helical" evidence="1">
    <location>
        <begin position="265"/>
        <end position="286"/>
    </location>
</feature>
<feature type="transmembrane region" description="Helical" evidence="1">
    <location>
        <begin position="201"/>
        <end position="219"/>
    </location>
</feature>
<keyword evidence="1" id="KW-0472">Membrane</keyword>
<keyword evidence="3" id="KW-1185">Reference proteome</keyword>
<dbReference type="AlphaFoldDB" id="A0A0J8V9U2"/>
<protein>
    <recommendedName>
        <fullName evidence="4">DUF2157 domain-containing protein</fullName>
    </recommendedName>
</protein>
<feature type="transmembrane region" description="Helical" evidence="1">
    <location>
        <begin position="165"/>
        <end position="181"/>
    </location>
</feature>
<dbReference type="EMBL" id="PYLZ01000010">
    <property type="protein sequence ID" value="PSW22927.1"/>
    <property type="molecule type" value="Genomic_DNA"/>
</dbReference>
<evidence type="ECO:0008006" key="4">
    <source>
        <dbReference type="Google" id="ProtNLM"/>
    </source>
</evidence>
<comment type="caution">
    <text evidence="2">The sequence shown here is derived from an EMBL/GenBank/DDBJ whole genome shotgun (WGS) entry which is preliminary data.</text>
</comment>
<evidence type="ECO:0000313" key="3">
    <source>
        <dbReference type="Proteomes" id="UP000240481"/>
    </source>
</evidence>
<sequence length="347" mass="39148">MKLNKRKAKVLFSAIDEWKREDQISPEQATKLTQSIEVAGFDWRLLAVYSFWIAISCFIISVGVLLADDYLLALLANIFDAPASVMCVTTAVIAAICYYAGVRRRHSHPSKTISNEAIFFFGVLMSAVSVGILGQTAMFSNVDDASLLLLLTAIYAVLGIRLSSVLIWIFALLGFVAWVQLETTELSGFSDYFLGMNHPMRFTLTGALIAFMSLKCHRFKRTQPLKDSTQFIGLLFLLFGFWLLSIFGNYGDVSVWSGVKQIELLHWAIFSISVCAAVLYIGLHYADSLCRSFGITFLLINLYTRFFEYFWDTAHKTIFFAILALSFWFIGSHAEKLWRLGTKAENK</sequence>
<evidence type="ECO:0000313" key="2">
    <source>
        <dbReference type="EMBL" id="PSW22927.1"/>
    </source>
</evidence>
<proteinExistence type="predicted"/>
<feature type="transmembrane region" description="Helical" evidence="1">
    <location>
        <begin position="113"/>
        <end position="133"/>
    </location>
</feature>
<keyword evidence="1" id="KW-1133">Transmembrane helix</keyword>
<keyword evidence="1" id="KW-0812">Transmembrane</keyword>
<dbReference type="STRING" id="680026.AB733_13825"/>
<feature type="transmembrane region" description="Helical" evidence="1">
    <location>
        <begin position="46"/>
        <end position="67"/>
    </location>
</feature>
<dbReference type="OrthoDB" id="1120077at2"/>
<name>A0A0J8V9U2_9GAMM</name>
<feature type="transmembrane region" description="Helical" evidence="1">
    <location>
        <begin position="79"/>
        <end position="101"/>
    </location>
</feature>
<evidence type="ECO:0000256" key="1">
    <source>
        <dbReference type="SAM" id="Phobius"/>
    </source>
</evidence>
<dbReference type="RefSeq" id="WP_048899295.1">
    <property type="nucleotide sequence ID" value="NZ_AP024853.1"/>
</dbReference>
<dbReference type="Proteomes" id="UP000240481">
    <property type="component" value="Unassembled WGS sequence"/>
</dbReference>
<organism evidence="2 3">
    <name type="scientific">Photobacterium swingsii</name>
    <dbReference type="NCBI Taxonomy" id="680026"/>
    <lineage>
        <taxon>Bacteria</taxon>
        <taxon>Pseudomonadati</taxon>
        <taxon>Pseudomonadota</taxon>
        <taxon>Gammaproteobacteria</taxon>
        <taxon>Vibrionales</taxon>
        <taxon>Vibrionaceae</taxon>
        <taxon>Photobacterium</taxon>
    </lineage>
</organism>
<accession>A0A0J8V9U2</accession>
<feature type="transmembrane region" description="Helical" evidence="1">
    <location>
        <begin position="317"/>
        <end position="334"/>
    </location>
</feature>
<gene>
    <name evidence="2" type="ORF">C9I94_17230</name>
</gene>